<proteinExistence type="inferred from homology"/>
<dbReference type="OrthoDB" id="21072at2759"/>
<reference evidence="9" key="1">
    <citation type="submission" date="2020-11" db="EMBL/GenBank/DDBJ databases">
        <authorList>
            <consortium name="DOE Joint Genome Institute"/>
            <person name="Ahrendt S."/>
            <person name="Riley R."/>
            <person name="Andreopoulos W."/>
            <person name="Labutti K."/>
            <person name="Pangilinan J."/>
            <person name="Ruiz-Duenas F.J."/>
            <person name="Barrasa J.M."/>
            <person name="Sanchez-Garcia M."/>
            <person name="Camarero S."/>
            <person name="Miyauchi S."/>
            <person name="Serrano A."/>
            <person name="Linde D."/>
            <person name="Babiker R."/>
            <person name="Drula E."/>
            <person name="Ayuso-Fernandez I."/>
            <person name="Pacheco R."/>
            <person name="Padilla G."/>
            <person name="Ferreira P."/>
            <person name="Barriuso J."/>
            <person name="Kellner H."/>
            <person name="Castanera R."/>
            <person name="Alfaro M."/>
            <person name="Ramirez L."/>
            <person name="Pisabarro A.G."/>
            <person name="Kuo A."/>
            <person name="Tritt A."/>
            <person name="Lipzen A."/>
            <person name="He G."/>
            <person name="Yan M."/>
            <person name="Ng V."/>
            <person name="Cullen D."/>
            <person name="Martin F."/>
            <person name="Rosso M.-N."/>
            <person name="Henrissat B."/>
            <person name="Hibbett D."/>
            <person name="Martinez A.T."/>
            <person name="Grigoriev I.V."/>
        </authorList>
    </citation>
    <scope>NUCLEOTIDE SEQUENCE</scope>
    <source>
        <strain evidence="9">ATCC 90797</strain>
    </source>
</reference>
<keyword evidence="6" id="KW-0072">Autophagy</keyword>
<dbReference type="AlphaFoldDB" id="A0A9P6DIC9"/>
<comment type="similarity">
    <text evidence="2">Belongs to the ATG29 family.</text>
</comment>
<feature type="domain" description="Atg29 N-terminal" evidence="8">
    <location>
        <begin position="19"/>
        <end position="56"/>
    </location>
</feature>
<evidence type="ECO:0000256" key="6">
    <source>
        <dbReference type="ARBA" id="ARBA00023006"/>
    </source>
</evidence>
<dbReference type="EMBL" id="MU154536">
    <property type="protein sequence ID" value="KAF9498728.1"/>
    <property type="molecule type" value="Genomic_DNA"/>
</dbReference>
<evidence type="ECO:0000256" key="4">
    <source>
        <dbReference type="ARBA" id="ARBA00022448"/>
    </source>
</evidence>
<evidence type="ECO:0000313" key="9">
    <source>
        <dbReference type="EMBL" id="KAF9498728.1"/>
    </source>
</evidence>
<feature type="region of interest" description="Disordered" evidence="7">
    <location>
        <begin position="82"/>
        <end position="195"/>
    </location>
</feature>
<feature type="compositionally biased region" description="Low complexity" evidence="7">
    <location>
        <begin position="233"/>
        <end position="271"/>
    </location>
</feature>
<evidence type="ECO:0000256" key="7">
    <source>
        <dbReference type="SAM" id="MobiDB-lite"/>
    </source>
</evidence>
<dbReference type="Proteomes" id="UP000807025">
    <property type="component" value="Unassembled WGS sequence"/>
</dbReference>
<feature type="region of interest" description="Disordered" evidence="7">
    <location>
        <begin position="211"/>
        <end position="315"/>
    </location>
</feature>
<gene>
    <name evidence="9" type="ORF">BDN71DRAFT_356040</name>
</gene>
<feature type="region of interest" description="Disordered" evidence="7">
    <location>
        <begin position="357"/>
        <end position="379"/>
    </location>
</feature>
<dbReference type="Gene3D" id="1.10.10.2570">
    <property type="match status" value="1"/>
</dbReference>
<accession>A0A9P6DIC9</accession>
<feature type="compositionally biased region" description="Polar residues" evidence="7">
    <location>
        <begin position="144"/>
        <end position="154"/>
    </location>
</feature>
<dbReference type="Pfam" id="PF18388">
    <property type="entry name" value="ATG29_N"/>
    <property type="match status" value="1"/>
</dbReference>
<protein>
    <recommendedName>
        <fullName evidence="3">Autophagy-related protein 29</fullName>
    </recommendedName>
</protein>
<organism evidence="9 10">
    <name type="scientific">Pleurotus eryngii</name>
    <name type="common">Boletus of the steppes</name>
    <dbReference type="NCBI Taxonomy" id="5323"/>
    <lineage>
        <taxon>Eukaryota</taxon>
        <taxon>Fungi</taxon>
        <taxon>Dikarya</taxon>
        <taxon>Basidiomycota</taxon>
        <taxon>Agaricomycotina</taxon>
        <taxon>Agaricomycetes</taxon>
        <taxon>Agaricomycetidae</taxon>
        <taxon>Agaricales</taxon>
        <taxon>Pleurotineae</taxon>
        <taxon>Pleurotaceae</taxon>
        <taxon>Pleurotus</taxon>
    </lineage>
</organism>
<keyword evidence="4" id="KW-0813">Transport</keyword>
<dbReference type="PANTHER" id="PTHR40012:SF1">
    <property type="entry name" value="AUTOPHAGY-RELATED PROTEIN 29"/>
    <property type="match status" value="1"/>
</dbReference>
<dbReference type="InterPro" id="IPR040666">
    <property type="entry name" value="Atg29_N"/>
</dbReference>
<feature type="region of interest" description="Disordered" evidence="7">
    <location>
        <begin position="320"/>
        <end position="339"/>
    </location>
</feature>
<comment type="caution">
    <text evidence="9">The sequence shown here is derived from an EMBL/GenBank/DDBJ whole genome shotgun (WGS) entry which is preliminary data.</text>
</comment>
<dbReference type="PANTHER" id="PTHR40012">
    <property type="entry name" value="AUTOPHAGY-RELATED PROTEIN 29"/>
    <property type="match status" value="1"/>
</dbReference>
<dbReference type="InterPro" id="IPR039362">
    <property type="entry name" value="ATG29_sf"/>
</dbReference>
<dbReference type="InterPro" id="IPR039113">
    <property type="entry name" value="ATG29"/>
</dbReference>
<feature type="compositionally biased region" description="Low complexity" evidence="7">
    <location>
        <begin position="291"/>
        <end position="305"/>
    </location>
</feature>
<evidence type="ECO:0000256" key="5">
    <source>
        <dbReference type="ARBA" id="ARBA00022927"/>
    </source>
</evidence>
<feature type="compositionally biased region" description="Basic and acidic residues" evidence="7">
    <location>
        <begin position="176"/>
        <end position="195"/>
    </location>
</feature>
<evidence type="ECO:0000259" key="8">
    <source>
        <dbReference type="Pfam" id="PF18388"/>
    </source>
</evidence>
<dbReference type="GO" id="GO:0015031">
    <property type="term" value="P:protein transport"/>
    <property type="evidence" value="ECO:0007669"/>
    <property type="project" value="UniProtKB-KW"/>
</dbReference>
<dbReference type="GO" id="GO:0000045">
    <property type="term" value="P:autophagosome assembly"/>
    <property type="evidence" value="ECO:0007669"/>
    <property type="project" value="InterPro"/>
</dbReference>
<keyword evidence="10" id="KW-1185">Reference proteome</keyword>
<evidence type="ECO:0000313" key="10">
    <source>
        <dbReference type="Proteomes" id="UP000807025"/>
    </source>
</evidence>
<evidence type="ECO:0000256" key="2">
    <source>
        <dbReference type="ARBA" id="ARBA00010082"/>
    </source>
</evidence>
<sequence>MYICPHSILLTTSSRLQVQIEWTPEKADILWKVIELSRSSDNGGTDWKGLAAHLEVPLPYLLYRVHTRFEEDLRGLKDIGEVLSPSSTQPPGHEEMFPSAERPSIATRMSSRMSGGGRRTSTRLTTPLAVRARLHSLGHASQPKKATTSSTLTLQAPRKGQRPSSTSDSSEETDSDKEAAQKEDETLRGIEEEEALARKLQDLQTMINNDALGLVSSSRPKQNKGKETGRGRLSLTPSSSVNSSLRGDTLSSRSTSQSLSSANSPQGSIPDVPSPPPDSQLNSPLSRHMSAPKSSSPPAVSPRSAIGQSHRHYGLIDRAVSEQGSSVGSEASSFSDISDASLSASALESALLSNIRGQSSRFPGFSRSRLMGRGNSVPH</sequence>
<dbReference type="GO" id="GO:0000407">
    <property type="term" value="C:phagophore assembly site"/>
    <property type="evidence" value="ECO:0007669"/>
    <property type="project" value="UniProtKB-SubCell"/>
</dbReference>
<comment type="subcellular location">
    <subcellularLocation>
        <location evidence="1">Preautophagosomal structure</location>
    </subcellularLocation>
</comment>
<evidence type="ECO:0000256" key="1">
    <source>
        <dbReference type="ARBA" id="ARBA00004329"/>
    </source>
</evidence>
<keyword evidence="5" id="KW-0653">Protein transport</keyword>
<evidence type="ECO:0000256" key="3">
    <source>
        <dbReference type="ARBA" id="ARBA00013784"/>
    </source>
</evidence>
<feature type="compositionally biased region" description="Low complexity" evidence="7">
    <location>
        <begin position="321"/>
        <end position="339"/>
    </location>
</feature>
<name>A0A9P6DIC9_PLEER</name>